<sequence length="109" mass="11365">MGEWDIATKVPGAPNFDIQKAPGSRAQGKKLHCRKVSRFGALSQGPLGSRNLKGPRPFVSARGPSVNLMGNRANNGSVGRGRGLEVVSGSPDCLTTIVGNRANNGFVGH</sequence>
<gene>
    <name evidence="2" type="ORF">ABG768_018677</name>
</gene>
<organism evidence="2 3">
    <name type="scientific">Culter alburnus</name>
    <name type="common">Topmouth culter</name>
    <dbReference type="NCBI Taxonomy" id="194366"/>
    <lineage>
        <taxon>Eukaryota</taxon>
        <taxon>Metazoa</taxon>
        <taxon>Chordata</taxon>
        <taxon>Craniata</taxon>
        <taxon>Vertebrata</taxon>
        <taxon>Euteleostomi</taxon>
        <taxon>Actinopterygii</taxon>
        <taxon>Neopterygii</taxon>
        <taxon>Teleostei</taxon>
        <taxon>Ostariophysi</taxon>
        <taxon>Cypriniformes</taxon>
        <taxon>Xenocyprididae</taxon>
        <taxon>Xenocypridinae</taxon>
        <taxon>Culter</taxon>
    </lineage>
</organism>
<evidence type="ECO:0000256" key="1">
    <source>
        <dbReference type="SAM" id="MobiDB-lite"/>
    </source>
</evidence>
<protein>
    <submittedName>
        <fullName evidence="2">Uncharacterized protein</fullName>
    </submittedName>
</protein>
<accession>A0AAW2AVC4</accession>
<reference evidence="2 3" key="1">
    <citation type="submission" date="2024-05" db="EMBL/GenBank/DDBJ databases">
        <title>A high-quality chromosomal-level genome assembly of Topmouth culter (Culter alburnus).</title>
        <authorList>
            <person name="Zhao H."/>
        </authorList>
    </citation>
    <scope>NUCLEOTIDE SEQUENCE [LARGE SCALE GENOMIC DNA]</scope>
    <source>
        <strain evidence="2">CATC2023</strain>
        <tissue evidence="2">Muscle</tissue>
    </source>
</reference>
<feature type="region of interest" description="Disordered" evidence="1">
    <location>
        <begin position="42"/>
        <end position="82"/>
    </location>
</feature>
<evidence type="ECO:0000313" key="3">
    <source>
        <dbReference type="Proteomes" id="UP001479290"/>
    </source>
</evidence>
<name>A0AAW2AVC4_CULAL</name>
<dbReference type="EMBL" id="JAWDJR010000003">
    <property type="protein sequence ID" value="KAK9976856.1"/>
    <property type="molecule type" value="Genomic_DNA"/>
</dbReference>
<dbReference type="Proteomes" id="UP001479290">
    <property type="component" value="Unassembled WGS sequence"/>
</dbReference>
<keyword evidence="3" id="KW-1185">Reference proteome</keyword>
<proteinExistence type="predicted"/>
<comment type="caution">
    <text evidence="2">The sequence shown here is derived from an EMBL/GenBank/DDBJ whole genome shotgun (WGS) entry which is preliminary data.</text>
</comment>
<dbReference type="AlphaFoldDB" id="A0AAW2AVC4"/>
<evidence type="ECO:0000313" key="2">
    <source>
        <dbReference type="EMBL" id="KAK9976856.1"/>
    </source>
</evidence>